<evidence type="ECO:0000259" key="1">
    <source>
        <dbReference type="Pfam" id="PF13649"/>
    </source>
</evidence>
<dbReference type="EMBL" id="CP016534">
    <property type="protein sequence ID" value="ANU09701.1"/>
    <property type="molecule type" value="Genomic_DNA"/>
</dbReference>
<reference evidence="2" key="1">
    <citation type="submission" date="2016-10" db="EMBL/GenBank/DDBJ databases">
        <authorList>
            <person name="See-Too W.S."/>
        </authorList>
    </citation>
    <scope>NUCLEOTIDE SEQUENCE</scope>
    <source>
        <strain evidence="2">DSM 14505</strain>
    </source>
</reference>
<sequence>MKLYKELAEWWPLMSPHTEYEEEAYLFLKIIEHYHPAIKTALEFGSGGGSNAFYLKKHFSMTLTDLSLDMLKVSRELNPDCLHMQGDMRKIDVGTEFDLVFIHDAISYFTDKADLLAVMNNAKKHLKPEGLLFIMPDQYKETFEPRTSHGGIDKNGRGMRYLEWSYDSDPEDGVTETEYAYVMRDRDGRITHEHDSDKAGLFSMPEWEGLLAEAGFQAHFERVAFSKEPGTYFGIAATQLN</sequence>
<dbReference type="InterPro" id="IPR029063">
    <property type="entry name" value="SAM-dependent_MTases_sf"/>
</dbReference>
<dbReference type="SUPFAM" id="SSF53335">
    <property type="entry name" value="S-adenosyl-L-methionine-dependent methyltransferases"/>
    <property type="match status" value="1"/>
</dbReference>
<accession>A0ABN4RCI0</accession>
<dbReference type="Proteomes" id="UP000092661">
    <property type="component" value="Chromosome"/>
</dbReference>
<name>A0ABN4RCI0_9BACL</name>
<dbReference type="InterPro" id="IPR041698">
    <property type="entry name" value="Methyltransf_25"/>
</dbReference>
<dbReference type="CDD" id="cd02440">
    <property type="entry name" value="AdoMet_MTases"/>
    <property type="match status" value="1"/>
</dbReference>
<gene>
    <name evidence="2" type="ORF">BBH88_05010</name>
</gene>
<dbReference type="GO" id="GO:0032259">
    <property type="term" value="P:methylation"/>
    <property type="evidence" value="ECO:0007669"/>
    <property type="project" value="UniProtKB-KW"/>
</dbReference>
<organism evidence="2 3">
    <name type="scientific">Planococcus antarcticus DSM 14505</name>
    <dbReference type="NCBI Taxonomy" id="1185653"/>
    <lineage>
        <taxon>Bacteria</taxon>
        <taxon>Bacillati</taxon>
        <taxon>Bacillota</taxon>
        <taxon>Bacilli</taxon>
        <taxon>Bacillales</taxon>
        <taxon>Caryophanaceae</taxon>
        <taxon>Planococcus</taxon>
    </lineage>
</organism>
<proteinExistence type="predicted"/>
<protein>
    <submittedName>
        <fullName evidence="2">Methyltransferase type 11</fullName>
    </submittedName>
</protein>
<dbReference type="Gene3D" id="2.20.130.10">
    <property type="entry name" value="CAC2371-like domains"/>
    <property type="match status" value="1"/>
</dbReference>
<dbReference type="GO" id="GO:0008168">
    <property type="term" value="F:methyltransferase activity"/>
    <property type="evidence" value="ECO:0007669"/>
    <property type="project" value="UniProtKB-KW"/>
</dbReference>
<feature type="domain" description="Methyltransferase" evidence="1">
    <location>
        <begin position="42"/>
        <end position="130"/>
    </location>
</feature>
<evidence type="ECO:0000313" key="3">
    <source>
        <dbReference type="Proteomes" id="UP000092661"/>
    </source>
</evidence>
<keyword evidence="2" id="KW-0808">Transferase</keyword>
<dbReference type="Pfam" id="PF13649">
    <property type="entry name" value="Methyltransf_25"/>
    <property type="match status" value="1"/>
</dbReference>
<dbReference type="RefSeq" id="WP_065536478.1">
    <property type="nucleotide sequence ID" value="NZ_CP016534.2"/>
</dbReference>
<dbReference type="Gene3D" id="3.40.50.150">
    <property type="entry name" value="Vaccinia Virus protein VP39"/>
    <property type="match status" value="1"/>
</dbReference>
<evidence type="ECO:0000313" key="2">
    <source>
        <dbReference type="EMBL" id="ANU09701.1"/>
    </source>
</evidence>
<keyword evidence="3" id="KW-1185">Reference proteome</keyword>
<keyword evidence="2" id="KW-0489">Methyltransferase</keyword>